<evidence type="ECO:0000259" key="9">
    <source>
        <dbReference type="Pfam" id="PF00883"/>
    </source>
</evidence>
<keyword evidence="4" id="KW-0378">Hydrolase</keyword>
<dbReference type="Pfam" id="PF00883">
    <property type="entry name" value="Peptidase_M17"/>
    <property type="match status" value="1"/>
</dbReference>
<evidence type="ECO:0000256" key="8">
    <source>
        <dbReference type="ARBA" id="ARBA00050061"/>
    </source>
</evidence>
<keyword evidence="2 10" id="KW-0031">Aminopeptidase</keyword>
<dbReference type="EMBL" id="WLYK01000005">
    <property type="protein sequence ID" value="MTD15242.1"/>
    <property type="molecule type" value="Genomic_DNA"/>
</dbReference>
<proteinExistence type="inferred from homology"/>
<dbReference type="Proteomes" id="UP000460221">
    <property type="component" value="Unassembled WGS sequence"/>
</dbReference>
<dbReference type="GO" id="GO:0070006">
    <property type="term" value="F:metalloaminopeptidase activity"/>
    <property type="evidence" value="ECO:0007669"/>
    <property type="project" value="InterPro"/>
</dbReference>
<keyword evidence="3" id="KW-0645">Protease</keyword>
<evidence type="ECO:0000256" key="6">
    <source>
        <dbReference type="ARBA" id="ARBA00049972"/>
    </source>
</evidence>
<dbReference type="Gene3D" id="3.40.630.10">
    <property type="entry name" value="Zn peptidases"/>
    <property type="match status" value="1"/>
</dbReference>
<accession>A0A7K1FM61</accession>
<feature type="domain" description="Cytosol aminopeptidase" evidence="9">
    <location>
        <begin position="172"/>
        <end position="474"/>
    </location>
</feature>
<dbReference type="PANTHER" id="PTHR11963">
    <property type="entry name" value="LEUCINE AMINOPEPTIDASE-RELATED"/>
    <property type="match status" value="1"/>
</dbReference>
<evidence type="ECO:0000313" key="10">
    <source>
        <dbReference type="EMBL" id="MTD15242.1"/>
    </source>
</evidence>
<organism evidence="10 11">
    <name type="scientific">Nakamurella alba</name>
    <dbReference type="NCBI Taxonomy" id="2665158"/>
    <lineage>
        <taxon>Bacteria</taxon>
        <taxon>Bacillati</taxon>
        <taxon>Actinomycetota</taxon>
        <taxon>Actinomycetes</taxon>
        <taxon>Nakamurellales</taxon>
        <taxon>Nakamurellaceae</taxon>
        <taxon>Nakamurella</taxon>
    </lineage>
</organism>
<keyword evidence="11" id="KW-1185">Reference proteome</keyword>
<reference evidence="10 11" key="1">
    <citation type="submission" date="2019-11" db="EMBL/GenBank/DDBJ databases">
        <authorList>
            <person name="Jiang L.-Q."/>
        </authorList>
    </citation>
    <scope>NUCLEOTIDE SEQUENCE [LARGE SCALE GENOMIC DNA]</scope>
    <source>
        <strain evidence="10 11">YIM 132087</strain>
    </source>
</reference>
<evidence type="ECO:0000256" key="7">
    <source>
        <dbReference type="ARBA" id="ARBA00050021"/>
    </source>
</evidence>
<dbReference type="GO" id="GO:0005737">
    <property type="term" value="C:cytoplasm"/>
    <property type="evidence" value="ECO:0007669"/>
    <property type="project" value="InterPro"/>
</dbReference>
<evidence type="ECO:0000313" key="11">
    <source>
        <dbReference type="Proteomes" id="UP000460221"/>
    </source>
</evidence>
<dbReference type="PANTHER" id="PTHR11963:SF23">
    <property type="entry name" value="CYTOSOL AMINOPEPTIDASE"/>
    <property type="match status" value="1"/>
</dbReference>
<comment type="similarity">
    <text evidence="1">Belongs to the peptidase M17 family.</text>
</comment>
<dbReference type="CDD" id="cd00433">
    <property type="entry name" value="Peptidase_M17"/>
    <property type="match status" value="1"/>
</dbReference>
<dbReference type="RefSeq" id="WP_154769193.1">
    <property type="nucleotide sequence ID" value="NZ_WLYK01000005.1"/>
</dbReference>
<evidence type="ECO:0000256" key="1">
    <source>
        <dbReference type="ARBA" id="ARBA00009528"/>
    </source>
</evidence>
<name>A0A7K1FM61_9ACTN</name>
<dbReference type="AlphaFoldDB" id="A0A7K1FM61"/>
<evidence type="ECO:0000256" key="2">
    <source>
        <dbReference type="ARBA" id="ARBA00022438"/>
    </source>
</evidence>
<sequence length="479" mass="48388">MTGTARDRLAEIDLSIRHAVGGNPDVVVLAEGADAGTAGALRLRGVRGMTVDGGTSADPGVPVDGSTPGSGRAGGWLSFTGAHGQLSVDPADASVLRVGLGDVVDAENVRDAAALALRGAPTGSDVVLEPLGDPDLEHAWVDGAVTGLPAGVVLRVPAAGAGGIVSAQATALAKSFTDAPANIVDPASAADICSRIADLAGLGIEIVEPDGLAALGCGAILAVGQGSVNGPRLVHLTYRPERATGGKVALVGKGITFDSGGLSLKPPAGMMGMRYDKAAAGAILATMAVLPRLAPEIAVDAWLPFAENLPGPGAVRPGDVVRAANGVEIQIMDTDFEGRLILADALALAARDEPDLIVDLATLTYQVVVGLGDEIAGAIGRDEVATERLLAAGTAAGEAWWPLPYARRYAAQMQTPSGMRNHPMHDSGRAITAALFLGAFVPEHIPWVHGDIAGPGWKGNASVDGATGFGVRTLLELLL</sequence>
<dbReference type="SUPFAM" id="SSF53187">
    <property type="entry name" value="Zn-dependent exopeptidases"/>
    <property type="match status" value="1"/>
</dbReference>
<evidence type="ECO:0000256" key="3">
    <source>
        <dbReference type="ARBA" id="ARBA00022670"/>
    </source>
</evidence>
<evidence type="ECO:0000256" key="4">
    <source>
        <dbReference type="ARBA" id="ARBA00022801"/>
    </source>
</evidence>
<dbReference type="GO" id="GO:0030145">
    <property type="term" value="F:manganese ion binding"/>
    <property type="evidence" value="ECO:0007669"/>
    <property type="project" value="InterPro"/>
</dbReference>
<comment type="caution">
    <text evidence="10">The sequence shown here is derived from an EMBL/GenBank/DDBJ whole genome shotgun (WGS) entry which is preliminary data.</text>
</comment>
<dbReference type="InterPro" id="IPR011356">
    <property type="entry name" value="Leucine_aapep/pepB"/>
</dbReference>
<comment type="function">
    <text evidence="6">Presumably involved in the processing and regular turnover of intracellular proteins. Catalyzes the removal of unsubstituted N-terminal amino acids from various peptides.</text>
</comment>
<dbReference type="PRINTS" id="PR00481">
    <property type="entry name" value="LAMNOPPTDASE"/>
</dbReference>
<gene>
    <name evidence="10" type="ORF">GIS00_14970</name>
</gene>
<dbReference type="InterPro" id="IPR000819">
    <property type="entry name" value="Peptidase_M17_C"/>
</dbReference>
<dbReference type="GO" id="GO:0006508">
    <property type="term" value="P:proteolysis"/>
    <property type="evidence" value="ECO:0007669"/>
    <property type="project" value="UniProtKB-KW"/>
</dbReference>
<evidence type="ECO:0000256" key="5">
    <source>
        <dbReference type="ARBA" id="ARBA00033172"/>
    </source>
</evidence>
<protein>
    <recommendedName>
        <fullName evidence="7">Probable cytosol aminopeptidase</fullName>
    </recommendedName>
    <alternativeName>
        <fullName evidence="8">Leucine aminopeptidase</fullName>
    </alternativeName>
    <alternativeName>
        <fullName evidence="5">Leucyl aminopeptidase</fullName>
    </alternativeName>
</protein>